<keyword evidence="2" id="KW-1185">Reference proteome</keyword>
<dbReference type="STRING" id="7238.B4IND4"/>
<dbReference type="EMBL" id="CH482037">
    <property type="protein sequence ID" value="EDW48882.1"/>
    <property type="molecule type" value="Genomic_DNA"/>
</dbReference>
<evidence type="ECO:0000313" key="1">
    <source>
        <dbReference type="EMBL" id="EDW48882.1"/>
    </source>
</evidence>
<gene>
    <name evidence="1" type="primary">Dsec\GM15130</name>
    <name evidence="1" type="ORF">Dsec_GM15130</name>
</gene>
<evidence type="ECO:0000313" key="2">
    <source>
        <dbReference type="Proteomes" id="UP000001292"/>
    </source>
</evidence>
<dbReference type="AlphaFoldDB" id="B4IND4"/>
<reference evidence="1 2" key="1">
    <citation type="journal article" date="2007" name="Nature">
        <title>Evolution of genes and genomes on the Drosophila phylogeny.</title>
        <authorList>
            <consortium name="Drosophila 12 Genomes Consortium"/>
            <person name="Clark A.G."/>
            <person name="Eisen M.B."/>
            <person name="Smith D.R."/>
            <person name="Bergman C.M."/>
            <person name="Oliver B."/>
            <person name="Markow T.A."/>
            <person name="Kaufman T.C."/>
            <person name="Kellis M."/>
            <person name="Gelbart W."/>
            <person name="Iyer V.N."/>
            <person name="Pollard D.A."/>
            <person name="Sackton T.B."/>
            <person name="Larracuente A.M."/>
            <person name="Singh N.D."/>
            <person name="Abad J.P."/>
            <person name="Abt D.N."/>
            <person name="Adryan B."/>
            <person name="Aguade M."/>
            <person name="Akashi H."/>
            <person name="Anderson W.W."/>
            <person name="Aquadro C.F."/>
            <person name="Ardell D.H."/>
            <person name="Arguello R."/>
            <person name="Artieri C.G."/>
            <person name="Barbash D.A."/>
            <person name="Barker D."/>
            <person name="Barsanti P."/>
            <person name="Batterham P."/>
            <person name="Batzoglou S."/>
            <person name="Begun D."/>
            <person name="Bhutkar A."/>
            <person name="Blanco E."/>
            <person name="Bosak S.A."/>
            <person name="Bradley R.K."/>
            <person name="Brand A.D."/>
            <person name="Brent M.R."/>
            <person name="Brooks A.N."/>
            <person name="Brown R.H."/>
            <person name="Butlin R.K."/>
            <person name="Caggese C."/>
            <person name="Calvi B.R."/>
            <person name="Bernardo de Carvalho A."/>
            <person name="Caspi A."/>
            <person name="Castrezana S."/>
            <person name="Celniker S.E."/>
            <person name="Chang J.L."/>
            <person name="Chapple C."/>
            <person name="Chatterji S."/>
            <person name="Chinwalla A."/>
            <person name="Civetta A."/>
            <person name="Clifton S.W."/>
            <person name="Comeron J.M."/>
            <person name="Costello J.C."/>
            <person name="Coyne J.A."/>
            <person name="Daub J."/>
            <person name="David R.G."/>
            <person name="Delcher A.L."/>
            <person name="Delehaunty K."/>
            <person name="Do C.B."/>
            <person name="Ebling H."/>
            <person name="Edwards K."/>
            <person name="Eickbush T."/>
            <person name="Evans J.D."/>
            <person name="Filipski A."/>
            <person name="Findeiss S."/>
            <person name="Freyhult E."/>
            <person name="Fulton L."/>
            <person name="Fulton R."/>
            <person name="Garcia A.C."/>
            <person name="Gardiner A."/>
            <person name="Garfield D.A."/>
            <person name="Garvin B.E."/>
            <person name="Gibson G."/>
            <person name="Gilbert D."/>
            <person name="Gnerre S."/>
            <person name="Godfrey J."/>
            <person name="Good R."/>
            <person name="Gotea V."/>
            <person name="Gravely B."/>
            <person name="Greenberg A.J."/>
            <person name="Griffiths-Jones S."/>
            <person name="Gross S."/>
            <person name="Guigo R."/>
            <person name="Gustafson E.A."/>
            <person name="Haerty W."/>
            <person name="Hahn M.W."/>
            <person name="Halligan D.L."/>
            <person name="Halpern A.L."/>
            <person name="Halter G.M."/>
            <person name="Han M.V."/>
            <person name="Heger A."/>
            <person name="Hillier L."/>
            <person name="Hinrichs A.S."/>
            <person name="Holmes I."/>
            <person name="Hoskins R.A."/>
            <person name="Hubisz M.J."/>
            <person name="Hultmark D."/>
            <person name="Huntley M.A."/>
            <person name="Jaffe D.B."/>
            <person name="Jagadeeshan S."/>
            <person name="Jeck W.R."/>
            <person name="Johnson J."/>
            <person name="Jones C.D."/>
            <person name="Jordan W.C."/>
            <person name="Karpen G.H."/>
            <person name="Kataoka E."/>
            <person name="Keightley P.D."/>
            <person name="Kheradpour P."/>
            <person name="Kirkness E.F."/>
            <person name="Koerich L.B."/>
            <person name="Kristiansen K."/>
            <person name="Kudrna D."/>
            <person name="Kulathinal R.J."/>
            <person name="Kumar S."/>
            <person name="Kwok R."/>
            <person name="Lander E."/>
            <person name="Langley C.H."/>
            <person name="Lapoint R."/>
            <person name="Lazzaro B.P."/>
            <person name="Lee S.J."/>
            <person name="Levesque L."/>
            <person name="Li R."/>
            <person name="Lin C.F."/>
            <person name="Lin M.F."/>
            <person name="Lindblad-Toh K."/>
            <person name="Llopart A."/>
            <person name="Long M."/>
            <person name="Low L."/>
            <person name="Lozovsky E."/>
            <person name="Lu J."/>
            <person name="Luo M."/>
            <person name="Machado C.A."/>
            <person name="Makalowski W."/>
            <person name="Marzo M."/>
            <person name="Matsuda M."/>
            <person name="Matzkin L."/>
            <person name="McAllister B."/>
            <person name="McBride C.S."/>
            <person name="McKernan B."/>
            <person name="McKernan K."/>
            <person name="Mendez-Lago M."/>
            <person name="Minx P."/>
            <person name="Mollenhauer M.U."/>
            <person name="Montooth K."/>
            <person name="Mount S.M."/>
            <person name="Mu X."/>
            <person name="Myers E."/>
            <person name="Negre B."/>
            <person name="Newfeld S."/>
            <person name="Nielsen R."/>
            <person name="Noor M.A."/>
            <person name="O'Grady P."/>
            <person name="Pachter L."/>
            <person name="Papaceit M."/>
            <person name="Parisi M.J."/>
            <person name="Parisi M."/>
            <person name="Parts L."/>
            <person name="Pedersen J.S."/>
            <person name="Pesole G."/>
            <person name="Phillippy A.M."/>
            <person name="Ponting C.P."/>
            <person name="Pop M."/>
            <person name="Porcelli D."/>
            <person name="Powell J.R."/>
            <person name="Prohaska S."/>
            <person name="Pruitt K."/>
            <person name="Puig M."/>
            <person name="Quesneville H."/>
            <person name="Ram K.R."/>
            <person name="Rand D."/>
            <person name="Rasmussen M.D."/>
            <person name="Reed L.K."/>
            <person name="Reenan R."/>
            <person name="Reily A."/>
            <person name="Remington K.A."/>
            <person name="Rieger T.T."/>
            <person name="Ritchie M.G."/>
            <person name="Robin C."/>
            <person name="Rogers Y.H."/>
            <person name="Rohde C."/>
            <person name="Rozas J."/>
            <person name="Rubenfield M.J."/>
            <person name="Ruiz A."/>
            <person name="Russo S."/>
            <person name="Salzberg S.L."/>
            <person name="Sanchez-Gracia A."/>
            <person name="Saranga D.J."/>
            <person name="Sato H."/>
            <person name="Schaeffer S.W."/>
            <person name="Schatz M.C."/>
            <person name="Schlenke T."/>
            <person name="Schwartz R."/>
            <person name="Segarra C."/>
            <person name="Singh R.S."/>
            <person name="Sirot L."/>
            <person name="Sirota M."/>
            <person name="Sisneros N.B."/>
            <person name="Smith C.D."/>
            <person name="Smith T.F."/>
            <person name="Spieth J."/>
            <person name="Stage D.E."/>
            <person name="Stark A."/>
            <person name="Stephan W."/>
            <person name="Strausberg R.L."/>
            <person name="Strempel S."/>
            <person name="Sturgill D."/>
            <person name="Sutton G."/>
            <person name="Sutton G.G."/>
            <person name="Tao W."/>
            <person name="Teichmann S."/>
            <person name="Tobari Y.N."/>
            <person name="Tomimura Y."/>
            <person name="Tsolas J.M."/>
            <person name="Valente V.L."/>
            <person name="Venter E."/>
            <person name="Venter J.C."/>
            <person name="Vicario S."/>
            <person name="Vieira F.G."/>
            <person name="Vilella A.J."/>
            <person name="Villasante A."/>
            <person name="Walenz B."/>
            <person name="Wang J."/>
            <person name="Wasserman M."/>
            <person name="Watts T."/>
            <person name="Wilson D."/>
            <person name="Wilson R.K."/>
            <person name="Wing R.A."/>
            <person name="Wolfner M.F."/>
            <person name="Wong A."/>
            <person name="Wong G.K."/>
            <person name="Wu C.I."/>
            <person name="Wu G."/>
            <person name="Yamamoto D."/>
            <person name="Yang H.P."/>
            <person name="Yang S.P."/>
            <person name="Yorke J.A."/>
            <person name="Yoshida K."/>
            <person name="Zdobnov E."/>
            <person name="Zhang P."/>
            <person name="Zhang Y."/>
            <person name="Zimin A.V."/>
            <person name="Baldwin J."/>
            <person name="Abdouelleil A."/>
            <person name="Abdulkadir J."/>
            <person name="Abebe A."/>
            <person name="Abera B."/>
            <person name="Abreu J."/>
            <person name="Acer S.C."/>
            <person name="Aftuck L."/>
            <person name="Alexander A."/>
            <person name="An P."/>
            <person name="Anderson E."/>
            <person name="Anderson S."/>
            <person name="Arachi H."/>
            <person name="Azer M."/>
            <person name="Bachantsang P."/>
            <person name="Barry A."/>
            <person name="Bayul T."/>
            <person name="Berlin A."/>
            <person name="Bessette D."/>
            <person name="Bloom T."/>
            <person name="Blye J."/>
            <person name="Boguslavskiy L."/>
            <person name="Bonnet C."/>
            <person name="Boukhgalter B."/>
            <person name="Bourzgui I."/>
            <person name="Brown A."/>
            <person name="Cahill P."/>
            <person name="Channer S."/>
            <person name="Cheshatsang Y."/>
            <person name="Chuda L."/>
            <person name="Citroen M."/>
            <person name="Collymore A."/>
            <person name="Cooke P."/>
            <person name="Costello M."/>
            <person name="D'Aco K."/>
            <person name="Daza R."/>
            <person name="De Haan G."/>
            <person name="DeGray S."/>
            <person name="DeMaso C."/>
            <person name="Dhargay N."/>
            <person name="Dooley K."/>
            <person name="Dooley E."/>
            <person name="Doricent M."/>
            <person name="Dorje P."/>
            <person name="Dorjee K."/>
            <person name="Dupes A."/>
            <person name="Elong R."/>
            <person name="Falk J."/>
            <person name="Farina A."/>
            <person name="Faro S."/>
            <person name="Ferguson D."/>
            <person name="Fisher S."/>
            <person name="Foley C.D."/>
            <person name="Franke A."/>
            <person name="Friedrich D."/>
            <person name="Gadbois L."/>
            <person name="Gearin G."/>
            <person name="Gearin C.R."/>
            <person name="Giannoukos G."/>
            <person name="Goode T."/>
            <person name="Graham J."/>
            <person name="Grandbois E."/>
            <person name="Grewal S."/>
            <person name="Gyaltsen K."/>
            <person name="Hafez N."/>
            <person name="Hagos B."/>
            <person name="Hall J."/>
            <person name="Henson C."/>
            <person name="Hollinger A."/>
            <person name="Honan T."/>
            <person name="Huard M.D."/>
            <person name="Hughes L."/>
            <person name="Hurhula B."/>
            <person name="Husby M.E."/>
            <person name="Kamat A."/>
            <person name="Kanga B."/>
            <person name="Kashin S."/>
            <person name="Khazanovich D."/>
            <person name="Kisner P."/>
            <person name="Lance K."/>
            <person name="Lara M."/>
            <person name="Lee W."/>
            <person name="Lennon N."/>
            <person name="Letendre F."/>
            <person name="LeVine R."/>
            <person name="Lipovsky A."/>
            <person name="Liu X."/>
            <person name="Liu J."/>
            <person name="Liu S."/>
            <person name="Lokyitsang T."/>
            <person name="Lokyitsang Y."/>
            <person name="Lubonja R."/>
            <person name="Lui A."/>
            <person name="MacDonald P."/>
            <person name="Magnisalis V."/>
            <person name="Maru K."/>
            <person name="Matthews C."/>
            <person name="McCusker W."/>
            <person name="McDonough S."/>
            <person name="Mehta T."/>
            <person name="Meldrim J."/>
            <person name="Meneus L."/>
            <person name="Mihai O."/>
            <person name="Mihalev A."/>
            <person name="Mihova T."/>
            <person name="Mittelman R."/>
            <person name="Mlenga V."/>
            <person name="Montmayeur A."/>
            <person name="Mulrain L."/>
            <person name="Navidi A."/>
            <person name="Naylor J."/>
            <person name="Negash T."/>
            <person name="Nguyen T."/>
            <person name="Nguyen N."/>
            <person name="Nicol R."/>
            <person name="Norbu C."/>
            <person name="Norbu N."/>
            <person name="Novod N."/>
            <person name="O'Neill B."/>
            <person name="Osman S."/>
            <person name="Markiewicz E."/>
            <person name="Oyono O.L."/>
            <person name="Patti C."/>
            <person name="Phunkhang P."/>
            <person name="Pierre F."/>
            <person name="Priest M."/>
            <person name="Raghuraman S."/>
            <person name="Rege F."/>
            <person name="Reyes R."/>
            <person name="Rise C."/>
            <person name="Rogov P."/>
            <person name="Ross K."/>
            <person name="Ryan E."/>
            <person name="Settipalli S."/>
            <person name="Shea T."/>
            <person name="Sherpa N."/>
            <person name="Shi L."/>
            <person name="Shih D."/>
            <person name="Sparrow T."/>
            <person name="Spaulding J."/>
            <person name="Stalker J."/>
            <person name="Stange-Thomann N."/>
            <person name="Stavropoulos S."/>
            <person name="Stone C."/>
            <person name="Strader C."/>
            <person name="Tesfaye S."/>
            <person name="Thomson T."/>
            <person name="Thoulutsang Y."/>
            <person name="Thoulutsang D."/>
            <person name="Topham K."/>
            <person name="Topping I."/>
            <person name="Tsamla T."/>
            <person name="Vassiliev H."/>
            <person name="Vo A."/>
            <person name="Wangchuk T."/>
            <person name="Wangdi T."/>
            <person name="Weiand M."/>
            <person name="Wilkinson J."/>
            <person name="Wilson A."/>
            <person name="Yadav S."/>
            <person name="Young G."/>
            <person name="Yu Q."/>
            <person name="Zembek L."/>
            <person name="Zhong D."/>
            <person name="Zimmer A."/>
            <person name="Zwirko Z."/>
            <person name="Jaffe D.B."/>
            <person name="Alvarez P."/>
            <person name="Brockman W."/>
            <person name="Butler J."/>
            <person name="Chin C."/>
            <person name="Gnerre S."/>
            <person name="Grabherr M."/>
            <person name="Kleber M."/>
            <person name="Mauceli E."/>
            <person name="MacCallum I."/>
        </authorList>
    </citation>
    <scope>NUCLEOTIDE SEQUENCE [LARGE SCALE GENOMIC DNA]</scope>
    <source>
        <strain evidence="2">Rob3c / Tucson 14021-0248.25</strain>
    </source>
</reference>
<dbReference type="Proteomes" id="UP000001292">
    <property type="component" value="Unassembled WGS sequence"/>
</dbReference>
<organism evidence="2">
    <name type="scientific">Drosophila sechellia</name>
    <name type="common">Fruit fly</name>
    <dbReference type="NCBI Taxonomy" id="7238"/>
    <lineage>
        <taxon>Eukaryota</taxon>
        <taxon>Metazoa</taxon>
        <taxon>Ecdysozoa</taxon>
        <taxon>Arthropoda</taxon>
        <taxon>Hexapoda</taxon>
        <taxon>Insecta</taxon>
        <taxon>Pterygota</taxon>
        <taxon>Neoptera</taxon>
        <taxon>Endopterygota</taxon>
        <taxon>Diptera</taxon>
        <taxon>Brachycera</taxon>
        <taxon>Muscomorpha</taxon>
        <taxon>Ephydroidea</taxon>
        <taxon>Drosophilidae</taxon>
        <taxon>Drosophila</taxon>
        <taxon>Sophophora</taxon>
    </lineage>
</organism>
<dbReference type="HOGENOM" id="CLU_1620777_0_0_1"/>
<dbReference type="OMA" id="QFPAPLW"/>
<protein>
    <submittedName>
        <fullName evidence="1">GM15130</fullName>
    </submittedName>
</protein>
<accession>B4IND4</accession>
<sequence length="164" mass="18569">MDIFPYLREPVIENATLAADTFCQHSRERSATPIYSAGRLLGLRLRFQRPPTDLASWNLTLNASYRFLKRENFRTDGRLVPHSFCDFYFFASLSSEEGNVGQGLLPLAPVSRPTIRRTSSVPTSSLVGRTPTWRSSSKNCSCRRWSVEAASWMQSLCSMQNPLT</sequence>
<name>B4IND4_DROSE</name>
<dbReference type="PhylomeDB" id="B4IND4"/>
<proteinExistence type="predicted"/>